<feature type="signal peptide" evidence="1">
    <location>
        <begin position="1"/>
        <end position="28"/>
    </location>
</feature>
<evidence type="ECO:0000313" key="4">
    <source>
        <dbReference type="Proteomes" id="UP000002274"/>
    </source>
</evidence>
<evidence type="ECO:0000256" key="1">
    <source>
        <dbReference type="SAM" id="SignalP"/>
    </source>
</evidence>
<evidence type="ECO:0000313" key="3">
    <source>
        <dbReference type="EMBL" id="ABM77094.1"/>
    </source>
</evidence>
<sequence length="418" mass="45702">MMRSMLKALSLTVAVGTALLMSGGPSHSQTSPELTKKVLQMERDREQEFENYFGEDLASVSKTADETAAELERLSAETGTRSALLYVIPRKSHLHLVLIPPSGTPIVKDFYEVTDPELFAVSRRFHKGILRMDTTQSQSAGQQLYDWIIKPYEQELADAEIDLLLFCLGDGVKDLALPALFNNGSYLIESYAMARIPAFNLIETTYKPFKSGQLLAMGASQFQDPSIPTLPGTAQEIAALSQSLGSAGQSTWGVTRLENRAFTQKRINQNLSKKPYTTLHVSTHAQFQPGQVEESYIQLWDQKLKLNALNAIDWDQSKADLIVLSACQTALGDTDAANGFAGLALKAGVPSAIGTLWSVNDQSTTELMTSFYGALPDSRTKAQALQTAQITAIRQPSSSTSSAAPYYWAGFSLISTPW</sequence>
<dbReference type="KEGG" id="pmf:P9303_03421"/>
<dbReference type="EMBL" id="CP000554">
    <property type="protein sequence ID" value="ABM77094.1"/>
    <property type="molecule type" value="Genomic_DNA"/>
</dbReference>
<gene>
    <name evidence="3" type="ordered locus">P9303_03421</name>
</gene>
<dbReference type="InterPro" id="IPR024983">
    <property type="entry name" value="CHAT_dom"/>
</dbReference>
<reference evidence="3 4" key="1">
    <citation type="journal article" date="2007" name="PLoS Genet.">
        <title>Patterns and implications of gene gain and loss in the evolution of Prochlorococcus.</title>
        <authorList>
            <person name="Kettler G.C."/>
            <person name="Martiny A.C."/>
            <person name="Huang K."/>
            <person name="Zucker J."/>
            <person name="Coleman M.L."/>
            <person name="Rodrigue S."/>
            <person name="Chen F."/>
            <person name="Lapidus A."/>
            <person name="Ferriera S."/>
            <person name="Johnson J."/>
            <person name="Steglich C."/>
            <person name="Church G.M."/>
            <person name="Richardson P."/>
            <person name="Chisholm S.W."/>
        </authorList>
    </citation>
    <scope>NUCLEOTIDE SEQUENCE [LARGE SCALE GENOMIC DNA]</scope>
    <source>
        <strain evidence="3 4">MIT 9303</strain>
    </source>
</reference>
<protein>
    <recommendedName>
        <fullName evidence="2">CHAT domain-containing protein</fullName>
    </recommendedName>
</protein>
<dbReference type="STRING" id="59922.P9303_03421"/>
<organism evidence="3 4">
    <name type="scientific">Prochlorococcus marinus (strain MIT 9303)</name>
    <dbReference type="NCBI Taxonomy" id="59922"/>
    <lineage>
        <taxon>Bacteria</taxon>
        <taxon>Bacillati</taxon>
        <taxon>Cyanobacteriota</taxon>
        <taxon>Cyanophyceae</taxon>
        <taxon>Synechococcales</taxon>
        <taxon>Prochlorococcaceae</taxon>
        <taxon>Prochlorococcus</taxon>
    </lineage>
</organism>
<dbReference type="AlphaFoldDB" id="A2C6I4"/>
<dbReference type="PANTHER" id="PTHR10098:SF108">
    <property type="entry name" value="TETRATRICOPEPTIDE REPEAT PROTEIN 28"/>
    <property type="match status" value="1"/>
</dbReference>
<evidence type="ECO:0000259" key="2">
    <source>
        <dbReference type="Pfam" id="PF12770"/>
    </source>
</evidence>
<name>A2C6I4_PROM3</name>
<feature type="chain" id="PRO_5002642958" description="CHAT domain-containing protein" evidence="1">
    <location>
        <begin position="29"/>
        <end position="418"/>
    </location>
</feature>
<feature type="domain" description="CHAT" evidence="2">
    <location>
        <begin position="139"/>
        <end position="414"/>
    </location>
</feature>
<dbReference type="PANTHER" id="PTHR10098">
    <property type="entry name" value="RAPSYN-RELATED"/>
    <property type="match status" value="1"/>
</dbReference>
<keyword evidence="1" id="KW-0732">Signal</keyword>
<proteinExistence type="predicted"/>
<accession>A2C6I4</accession>
<dbReference type="HOGENOM" id="CLU_019562_1_1_3"/>
<dbReference type="Proteomes" id="UP000002274">
    <property type="component" value="Chromosome"/>
</dbReference>
<dbReference type="Pfam" id="PF12770">
    <property type="entry name" value="CHAT"/>
    <property type="match status" value="1"/>
</dbReference>